<dbReference type="Pfam" id="PF04909">
    <property type="entry name" value="Amidohydro_2"/>
    <property type="match status" value="1"/>
</dbReference>
<evidence type="ECO:0000256" key="1">
    <source>
        <dbReference type="ARBA" id="ARBA00038310"/>
    </source>
</evidence>
<dbReference type="InterPro" id="IPR006680">
    <property type="entry name" value="Amidohydro-rel"/>
</dbReference>
<comment type="similarity">
    <text evidence="1">Belongs to the metallo-dependent hydrolases superfamily.</text>
</comment>
<evidence type="ECO:0000313" key="3">
    <source>
        <dbReference type="EMBL" id="MFD1717246.1"/>
    </source>
</evidence>
<sequence length="291" mass="31872">MPPGPGRDRIPVTDTHVHVWDLTGGPFGVHYPWITSGPLHRTHTLTEIAPHLPDFAVDRLILVQASDSLAETDELLRAADDEAPVRTDVVGWLPLADAGACEEALTRRADARLVGVRHLIHDEPDTEWMLRPDVADGMRVLERSGLTFDAVAERPDLVAQIPTVAERHPDLTLVLDHLGKPPIASGWHSEPAREWAAQLREVSRAETVRAKISGLGTVSPSPWRPAHWQPFVDHALECFGPSRLMIGSDWPVSTLAGDYPTVMAGLLDVVAMLSEDERRAILGATAARTYS</sequence>
<proteinExistence type="inferred from homology"/>
<gene>
    <name evidence="3" type="ORF">ACFSE6_05340</name>
</gene>
<feature type="domain" description="Amidohydrolase-related" evidence="2">
    <location>
        <begin position="14"/>
        <end position="290"/>
    </location>
</feature>
<dbReference type="SUPFAM" id="SSF51556">
    <property type="entry name" value="Metallo-dependent hydrolases"/>
    <property type="match status" value="1"/>
</dbReference>
<accession>A0ABW4L151</accession>
<evidence type="ECO:0000313" key="4">
    <source>
        <dbReference type="Proteomes" id="UP001597277"/>
    </source>
</evidence>
<name>A0ABW4L151_9MICO</name>
<dbReference type="Proteomes" id="UP001597277">
    <property type="component" value="Unassembled WGS sequence"/>
</dbReference>
<evidence type="ECO:0000259" key="2">
    <source>
        <dbReference type="Pfam" id="PF04909"/>
    </source>
</evidence>
<dbReference type="InterPro" id="IPR052350">
    <property type="entry name" value="Metallo-dep_Lactonases"/>
</dbReference>
<dbReference type="PANTHER" id="PTHR43569">
    <property type="entry name" value="AMIDOHYDROLASE"/>
    <property type="match status" value="1"/>
</dbReference>
<protein>
    <submittedName>
        <fullName evidence="3">Amidohydrolase family protein</fullName>
    </submittedName>
</protein>
<reference evidence="4" key="1">
    <citation type="journal article" date="2019" name="Int. J. Syst. Evol. Microbiol.">
        <title>The Global Catalogue of Microorganisms (GCM) 10K type strain sequencing project: providing services to taxonomists for standard genome sequencing and annotation.</title>
        <authorList>
            <consortium name="The Broad Institute Genomics Platform"/>
            <consortium name="The Broad Institute Genome Sequencing Center for Infectious Disease"/>
            <person name="Wu L."/>
            <person name="Ma J."/>
        </authorList>
    </citation>
    <scope>NUCLEOTIDE SEQUENCE [LARGE SCALE GENOMIC DNA]</scope>
    <source>
        <strain evidence="4">JCM 17130</strain>
    </source>
</reference>
<organism evidence="3 4">
    <name type="scientific">Georgenia deserti</name>
    <dbReference type="NCBI Taxonomy" id="2093781"/>
    <lineage>
        <taxon>Bacteria</taxon>
        <taxon>Bacillati</taxon>
        <taxon>Actinomycetota</taxon>
        <taxon>Actinomycetes</taxon>
        <taxon>Micrococcales</taxon>
        <taxon>Bogoriellaceae</taxon>
        <taxon>Georgenia</taxon>
    </lineage>
</organism>
<comment type="caution">
    <text evidence="3">The sequence shown here is derived from an EMBL/GenBank/DDBJ whole genome shotgun (WGS) entry which is preliminary data.</text>
</comment>
<dbReference type="Gene3D" id="3.20.20.140">
    <property type="entry name" value="Metal-dependent hydrolases"/>
    <property type="match status" value="1"/>
</dbReference>
<dbReference type="PANTHER" id="PTHR43569:SF2">
    <property type="entry name" value="AMIDOHYDROLASE-RELATED DOMAIN-CONTAINING PROTEIN"/>
    <property type="match status" value="1"/>
</dbReference>
<dbReference type="EMBL" id="JBHUEE010000002">
    <property type="protein sequence ID" value="MFD1717246.1"/>
    <property type="molecule type" value="Genomic_DNA"/>
</dbReference>
<dbReference type="InterPro" id="IPR032466">
    <property type="entry name" value="Metal_Hydrolase"/>
</dbReference>
<keyword evidence="4" id="KW-1185">Reference proteome</keyword>
<dbReference type="RefSeq" id="WP_388003096.1">
    <property type="nucleotide sequence ID" value="NZ_JBHUEE010000002.1"/>
</dbReference>